<evidence type="ECO:0000313" key="3">
    <source>
        <dbReference type="EMBL" id="URN94745.1"/>
    </source>
</evidence>
<protein>
    <submittedName>
        <fullName evidence="3">ABC transporter substrate-binding protein</fullName>
    </submittedName>
</protein>
<dbReference type="PROSITE" id="PS51257">
    <property type="entry name" value="PROKAR_LIPOPROTEIN"/>
    <property type="match status" value="1"/>
</dbReference>
<dbReference type="KEGG" id="plig:NAG76_00340"/>
<evidence type="ECO:0000256" key="1">
    <source>
        <dbReference type="ARBA" id="ARBA00022729"/>
    </source>
</evidence>
<dbReference type="GO" id="GO:0030976">
    <property type="term" value="F:thiamine pyrophosphate binding"/>
    <property type="evidence" value="ECO:0007669"/>
    <property type="project" value="TreeGrafter"/>
</dbReference>
<dbReference type="Pfam" id="PF13343">
    <property type="entry name" value="SBP_bac_6"/>
    <property type="match status" value="1"/>
</dbReference>
<organism evidence="3 4">
    <name type="scientific">Candidatus Pristimantibacillus lignocellulolyticus</name>
    <dbReference type="NCBI Taxonomy" id="2994561"/>
    <lineage>
        <taxon>Bacteria</taxon>
        <taxon>Bacillati</taxon>
        <taxon>Bacillota</taxon>
        <taxon>Bacilli</taxon>
        <taxon>Bacillales</taxon>
        <taxon>Paenibacillaceae</taxon>
        <taxon>Candidatus Pristimantibacillus</taxon>
    </lineage>
</organism>
<feature type="signal peptide" evidence="2">
    <location>
        <begin position="1"/>
        <end position="30"/>
    </location>
</feature>
<dbReference type="PANTHER" id="PTHR30006:SF2">
    <property type="entry name" value="ABC TRANSPORTER SUBSTRATE-BINDING PROTEIN"/>
    <property type="match status" value="1"/>
</dbReference>
<reference evidence="3" key="1">
    <citation type="submission" date="2022-05" db="EMBL/GenBank/DDBJ databases">
        <title>Novel bacterial taxa in a minimal lignocellulolytic consortium and its capacity to transform plastics disclosed by genome-resolved metagenomics.</title>
        <authorList>
            <person name="Rodriguez C.A.D."/>
            <person name="Diaz-Garcia L."/>
            <person name="Herrera K."/>
            <person name="Tarazona N.A."/>
            <person name="Sproer C."/>
            <person name="Overmann J."/>
            <person name="Jimenez D.J."/>
        </authorList>
    </citation>
    <scope>NUCLEOTIDE SEQUENCE</scope>
    <source>
        <strain evidence="3">MAG5</strain>
    </source>
</reference>
<dbReference type="EMBL" id="CP097899">
    <property type="protein sequence ID" value="URN94745.1"/>
    <property type="molecule type" value="Genomic_DNA"/>
</dbReference>
<proteinExistence type="predicted"/>
<dbReference type="GO" id="GO:0015888">
    <property type="term" value="P:thiamine transport"/>
    <property type="evidence" value="ECO:0007669"/>
    <property type="project" value="TreeGrafter"/>
</dbReference>
<evidence type="ECO:0000256" key="2">
    <source>
        <dbReference type="SAM" id="SignalP"/>
    </source>
</evidence>
<accession>A0A9J6ZG63</accession>
<name>A0A9J6ZG63_9BACL</name>
<dbReference type="GO" id="GO:0030975">
    <property type="term" value="F:thiamine binding"/>
    <property type="evidence" value="ECO:0007669"/>
    <property type="project" value="TreeGrafter"/>
</dbReference>
<dbReference type="InterPro" id="IPR026045">
    <property type="entry name" value="Ferric-bd"/>
</dbReference>
<sequence length="370" mass="40071">MNAMKNKVMKFVSWQWSLVMLLTLSSVLTACGSNNGGNNNRTNPIVTEKPAITQSNEQSDNKESAKAPSGKVVVYTAGPEGLAAKIKEGFEAKYGITVEQFDGTTGKVLGRLEAEKSNPIADVVIVASWPTAMSMKADGWVQGYAEVENADKLQAGWVDSDYHLFGYSASALGITYNTKLVTEVPTDWSDLTDAKWNGLVNIPDPSLSGSALDFISGYLNDKGDNNWTLFEELKANGVAMAGANKEALDPVITGAKSAVMAGVDYMAYSAKAKGEPVDIVYPESGTVINPRAAMIMKTSPNVENARLFIDYLLSDEAQALVTGAYLLPGRADIKAENRTNTEDIKLLNYDWNWMSEQGETISAQFLELFK</sequence>
<feature type="chain" id="PRO_5039935780" evidence="2">
    <location>
        <begin position="31"/>
        <end position="370"/>
    </location>
</feature>
<keyword evidence="1 2" id="KW-0732">Signal</keyword>
<gene>
    <name evidence="3" type="ORF">NAG76_00340</name>
</gene>
<dbReference type="AlphaFoldDB" id="A0A9J6ZG63"/>
<dbReference type="PIRSF" id="PIRSF002825">
    <property type="entry name" value="CfbpA"/>
    <property type="match status" value="1"/>
</dbReference>
<dbReference type="PANTHER" id="PTHR30006">
    <property type="entry name" value="THIAMINE-BINDING PERIPLASMIC PROTEIN-RELATED"/>
    <property type="match status" value="1"/>
</dbReference>
<dbReference type="Proteomes" id="UP001056756">
    <property type="component" value="Chromosome"/>
</dbReference>
<dbReference type="CDD" id="cd13547">
    <property type="entry name" value="PBP2_Fbp_like_2"/>
    <property type="match status" value="1"/>
</dbReference>
<evidence type="ECO:0000313" key="4">
    <source>
        <dbReference type="Proteomes" id="UP001056756"/>
    </source>
</evidence>
<dbReference type="Gene3D" id="3.40.190.10">
    <property type="entry name" value="Periplasmic binding protein-like II"/>
    <property type="match status" value="2"/>
</dbReference>
<dbReference type="GO" id="GO:0030288">
    <property type="term" value="C:outer membrane-bounded periplasmic space"/>
    <property type="evidence" value="ECO:0007669"/>
    <property type="project" value="TreeGrafter"/>
</dbReference>
<dbReference type="SUPFAM" id="SSF53850">
    <property type="entry name" value="Periplasmic binding protein-like II"/>
    <property type="match status" value="1"/>
</dbReference>